<dbReference type="Pfam" id="PF01757">
    <property type="entry name" value="Acyl_transf_3"/>
    <property type="match status" value="1"/>
</dbReference>
<evidence type="ECO:0000256" key="3">
    <source>
        <dbReference type="ARBA" id="ARBA00022475"/>
    </source>
</evidence>
<evidence type="ECO:0000313" key="9">
    <source>
        <dbReference type="EMBL" id="PRI11778.1"/>
    </source>
</evidence>
<evidence type="ECO:0000256" key="2">
    <source>
        <dbReference type="ARBA" id="ARBA00007400"/>
    </source>
</evidence>
<sequence length="367" mass="40049">MPGSIRWANGGTVTEAPEQQRTRAGRVEYFDVLRAVAIVAVVGIHAAITEWHQAPVTAQRWEELTWINAALRFCVPVFFMISGALFLSPHRAVTVRELFRKRIPRILVAFAVWSLVYGLIEVYGPGGSGSFGELVTRFFQGHFHLWFLLALTGLYLATPILRLVVRERRVAWYFVWLALPFASVLPLLTRVPVAGEVLARMLDDMRFDLVLGYSAYFLLGYLLSGAVLGRGALIALAVAGVAGVVGTVLGTVLVSRAGGEWDELFFGFLTPGVAAPAIAVFCLAQAWGERHSLSGGRGRAVVFLAGASFGIYLVHPLFQWVYRQFGFTTEFAPPFLSVPLLVIAIMVPSALAAVAIQRIPGAGKYLS</sequence>
<protein>
    <submittedName>
        <fullName evidence="9">Acyltransferase</fullName>
    </submittedName>
</protein>
<feature type="transmembrane region" description="Helical" evidence="7">
    <location>
        <begin position="233"/>
        <end position="253"/>
    </location>
</feature>
<dbReference type="EMBL" id="MWZD01000014">
    <property type="protein sequence ID" value="PRI11778.1"/>
    <property type="molecule type" value="Genomic_DNA"/>
</dbReference>
<dbReference type="PANTHER" id="PTHR40074">
    <property type="entry name" value="O-ACETYLTRANSFERASE WECH"/>
    <property type="match status" value="1"/>
</dbReference>
<keyword evidence="10" id="KW-1185">Reference proteome</keyword>
<keyword evidence="4 7" id="KW-0812">Transmembrane</keyword>
<evidence type="ECO:0000256" key="6">
    <source>
        <dbReference type="ARBA" id="ARBA00023136"/>
    </source>
</evidence>
<organism evidence="9 10">
    <name type="scientific">Leucobacter massiliensis</name>
    <dbReference type="NCBI Taxonomy" id="1686285"/>
    <lineage>
        <taxon>Bacteria</taxon>
        <taxon>Bacillati</taxon>
        <taxon>Actinomycetota</taxon>
        <taxon>Actinomycetes</taxon>
        <taxon>Micrococcales</taxon>
        <taxon>Microbacteriaceae</taxon>
        <taxon>Leucobacter</taxon>
    </lineage>
</organism>
<evidence type="ECO:0000256" key="5">
    <source>
        <dbReference type="ARBA" id="ARBA00022989"/>
    </source>
</evidence>
<comment type="caution">
    <text evidence="9">The sequence shown here is derived from an EMBL/GenBank/DDBJ whole genome shotgun (WGS) entry which is preliminary data.</text>
</comment>
<dbReference type="AlphaFoldDB" id="A0A2S9QQB9"/>
<keyword evidence="9" id="KW-0012">Acyltransferase</keyword>
<feature type="transmembrane region" description="Helical" evidence="7">
    <location>
        <begin position="265"/>
        <end position="288"/>
    </location>
</feature>
<dbReference type="GO" id="GO:0005886">
    <property type="term" value="C:plasma membrane"/>
    <property type="evidence" value="ECO:0007669"/>
    <property type="project" value="UniProtKB-SubCell"/>
</dbReference>
<dbReference type="PANTHER" id="PTHR40074:SF2">
    <property type="entry name" value="O-ACETYLTRANSFERASE WECH"/>
    <property type="match status" value="1"/>
</dbReference>
<feature type="domain" description="Acyltransferase 3" evidence="8">
    <location>
        <begin position="28"/>
        <end position="352"/>
    </location>
</feature>
<dbReference type="InterPro" id="IPR002656">
    <property type="entry name" value="Acyl_transf_3_dom"/>
</dbReference>
<gene>
    <name evidence="9" type="ORF">B4915_04900</name>
</gene>
<keyword evidence="3" id="KW-1003">Cell membrane</keyword>
<keyword evidence="6 7" id="KW-0472">Membrane</keyword>
<feature type="transmembrane region" description="Helical" evidence="7">
    <location>
        <begin position="144"/>
        <end position="164"/>
    </location>
</feature>
<reference evidence="9 10" key="1">
    <citation type="journal article" date="2017" name="New Microbes New Infect">
        <title>Genome sequence of 'Leucobacter massiliensis' sp. nov. isolated from human pharynx after travel to the 2014 Hajj.</title>
        <authorList>
            <person name="Leangapichart T."/>
            <person name="Gautret P."/>
            <person name="Nguyen T.T."/>
            <person name="Armstrong N."/>
            <person name="Rolain J.M."/>
        </authorList>
    </citation>
    <scope>NUCLEOTIDE SEQUENCE [LARGE SCALE GENOMIC DNA]</scope>
    <source>
        <strain evidence="9 10">122RC15</strain>
    </source>
</reference>
<proteinExistence type="inferred from homology"/>
<evidence type="ECO:0000256" key="7">
    <source>
        <dbReference type="SAM" id="Phobius"/>
    </source>
</evidence>
<evidence type="ECO:0000259" key="8">
    <source>
        <dbReference type="Pfam" id="PF01757"/>
    </source>
</evidence>
<evidence type="ECO:0000256" key="1">
    <source>
        <dbReference type="ARBA" id="ARBA00004651"/>
    </source>
</evidence>
<dbReference type="GO" id="GO:0009246">
    <property type="term" value="P:enterobacterial common antigen biosynthetic process"/>
    <property type="evidence" value="ECO:0007669"/>
    <property type="project" value="TreeGrafter"/>
</dbReference>
<evidence type="ECO:0000313" key="10">
    <source>
        <dbReference type="Proteomes" id="UP000238650"/>
    </source>
</evidence>
<comment type="similarity">
    <text evidence="2">Belongs to the acyltransferase 3 family.</text>
</comment>
<dbReference type="Proteomes" id="UP000238650">
    <property type="component" value="Unassembled WGS sequence"/>
</dbReference>
<keyword evidence="5 7" id="KW-1133">Transmembrane helix</keyword>
<feature type="transmembrane region" description="Helical" evidence="7">
    <location>
        <begin position="209"/>
        <end position="228"/>
    </location>
</feature>
<feature type="transmembrane region" description="Helical" evidence="7">
    <location>
        <begin position="334"/>
        <end position="356"/>
    </location>
</feature>
<keyword evidence="9" id="KW-0808">Transferase</keyword>
<feature type="transmembrane region" description="Helical" evidence="7">
    <location>
        <begin position="29"/>
        <end position="49"/>
    </location>
</feature>
<dbReference type="GO" id="GO:0016413">
    <property type="term" value="F:O-acetyltransferase activity"/>
    <property type="evidence" value="ECO:0007669"/>
    <property type="project" value="TreeGrafter"/>
</dbReference>
<evidence type="ECO:0000256" key="4">
    <source>
        <dbReference type="ARBA" id="ARBA00022692"/>
    </source>
</evidence>
<dbReference type="OrthoDB" id="1072135at2"/>
<comment type="subcellular location">
    <subcellularLocation>
        <location evidence="1">Cell membrane</location>
        <topology evidence="1">Multi-pass membrane protein</topology>
    </subcellularLocation>
</comment>
<accession>A0A2S9QQB9</accession>
<name>A0A2S9QQB9_9MICO</name>
<feature type="transmembrane region" description="Helical" evidence="7">
    <location>
        <begin position="107"/>
        <end position="124"/>
    </location>
</feature>
<feature type="transmembrane region" description="Helical" evidence="7">
    <location>
        <begin position="171"/>
        <end position="189"/>
    </location>
</feature>
<feature type="transmembrane region" description="Helical" evidence="7">
    <location>
        <begin position="69"/>
        <end position="87"/>
    </location>
</feature>
<feature type="transmembrane region" description="Helical" evidence="7">
    <location>
        <begin position="300"/>
        <end position="322"/>
    </location>
</feature>